<dbReference type="Gene3D" id="1.10.10.60">
    <property type="entry name" value="Homeodomain-like"/>
    <property type="match status" value="1"/>
</dbReference>
<protein>
    <submittedName>
        <fullName evidence="2">ISL3 family transposase</fullName>
    </submittedName>
</protein>
<proteinExistence type="predicted"/>
<dbReference type="Proteomes" id="UP000291819">
    <property type="component" value="Unassembled WGS sequence"/>
</dbReference>
<comment type="caution">
    <text evidence="2">The sequence shown here is derived from an EMBL/GenBank/DDBJ whole genome shotgun (WGS) entry which is preliminary data.</text>
</comment>
<dbReference type="RefSeq" id="WP_131032603.1">
    <property type="nucleotide sequence ID" value="NZ_SIXF01000050.1"/>
</dbReference>
<sequence>MNLTKLIFSSIDPFKVVSVDNQADFVNIYVQSRQRICRCPDCLSPSKKLHSYYLRKFRDLPTFGKSCNIYLQSRKYRCLRTECKRKIFTERFDDHFEPCKRRTKRLDEKLLTTALEMGGRPAERICNTLSMPVSDSTLLRLIHKAPLPPLGPLKAVGVDDWAYKKRDRYGSILVNLDTGKVIDLLPDREEKTLVSWLQGQPAIEVITRDRYGKYMRAATKGAPQAIQVTDRWHLLKNLGEAVKRIMVREYTRLSRAVAPKTVDEPLVVPKDFPAGKKLAATTGVIKQRFDEMKKLQAKGLSKNAIAKSLGMHRDTVRKYLSMDVLMRKSYGERGMIEPHFEYIKERMEADPNIHLKTLWTELKQKGYPGAYSTLSESLTYYNIRVGKKARQTRLPQHAGSFFKPSAAAMAFLAPESKISSTQKKLISRLCQSSAELKRTMSLVKKFRGLIETKTGSELKAWIIEANHSVIGELKSFATGLLSDLQDY</sequence>
<dbReference type="Pfam" id="PF01610">
    <property type="entry name" value="DDE_Tnp_ISL3"/>
    <property type="match status" value="1"/>
</dbReference>
<dbReference type="PANTHER" id="PTHR33498:SF1">
    <property type="entry name" value="TRANSPOSASE FOR INSERTION SEQUENCE ELEMENT IS1557"/>
    <property type="match status" value="1"/>
</dbReference>
<dbReference type="Pfam" id="PF14690">
    <property type="entry name" value="Zn_ribbon_ISL3"/>
    <property type="match status" value="1"/>
</dbReference>
<dbReference type="PANTHER" id="PTHR33498">
    <property type="entry name" value="TRANSPOSASE FOR INSERTION SEQUENCE ELEMENT IS1557"/>
    <property type="match status" value="1"/>
</dbReference>
<dbReference type="OrthoDB" id="3238779at2"/>
<dbReference type="InterPro" id="IPR002560">
    <property type="entry name" value="Transposase_DDE"/>
</dbReference>
<dbReference type="InterPro" id="IPR017894">
    <property type="entry name" value="HTH_IS21_transposase_type"/>
</dbReference>
<evidence type="ECO:0000259" key="1">
    <source>
        <dbReference type="PROSITE" id="PS50531"/>
    </source>
</evidence>
<dbReference type="AlphaFoldDB" id="A0A4Q9H6B8"/>
<feature type="domain" description="HTH IS21-type" evidence="1">
    <location>
        <begin position="287"/>
        <end position="347"/>
    </location>
</feature>
<dbReference type="InterPro" id="IPR029261">
    <property type="entry name" value="Transposase_Znf"/>
</dbReference>
<accession>A0A4Q9H6B8</accession>
<dbReference type="PROSITE" id="PS50531">
    <property type="entry name" value="HTH_IS21"/>
    <property type="match status" value="1"/>
</dbReference>
<evidence type="ECO:0000313" key="3">
    <source>
        <dbReference type="Proteomes" id="UP000291819"/>
    </source>
</evidence>
<name>A0A4Q9H6B8_9SPHI</name>
<organism evidence="2 3">
    <name type="scientific">Pedobacter kyonggii</name>
    <dbReference type="NCBI Taxonomy" id="1926871"/>
    <lineage>
        <taxon>Bacteria</taxon>
        <taxon>Pseudomonadati</taxon>
        <taxon>Bacteroidota</taxon>
        <taxon>Sphingobacteriia</taxon>
        <taxon>Sphingobacteriales</taxon>
        <taxon>Sphingobacteriaceae</taxon>
        <taxon>Pedobacter</taxon>
    </lineage>
</organism>
<evidence type="ECO:0000313" key="2">
    <source>
        <dbReference type="EMBL" id="TBO36374.1"/>
    </source>
</evidence>
<dbReference type="InterPro" id="IPR047951">
    <property type="entry name" value="Transpos_ISL3"/>
</dbReference>
<dbReference type="NCBIfam" id="NF033550">
    <property type="entry name" value="transpos_ISL3"/>
    <property type="match status" value="1"/>
</dbReference>
<reference evidence="2 3" key="1">
    <citation type="submission" date="2019-02" db="EMBL/GenBank/DDBJ databases">
        <title>Pedobacter kyonggii whole genome sequence analysis.</title>
        <authorList>
            <person name="Dahal R.H."/>
        </authorList>
    </citation>
    <scope>NUCLEOTIDE SEQUENCE [LARGE SCALE GENOMIC DNA]</scope>
    <source>
        <strain evidence="2 3">K-4-11-1</strain>
    </source>
</reference>
<gene>
    <name evidence="2" type="ORF">EYS08_24885</name>
</gene>
<keyword evidence="3" id="KW-1185">Reference proteome</keyword>
<dbReference type="EMBL" id="SIXF01000050">
    <property type="protein sequence ID" value="TBO36374.1"/>
    <property type="molecule type" value="Genomic_DNA"/>
</dbReference>